<evidence type="ECO:0000259" key="1">
    <source>
        <dbReference type="Pfam" id="PF13640"/>
    </source>
</evidence>
<reference evidence="2 3" key="1">
    <citation type="submission" date="2019-04" db="EMBL/GenBank/DDBJ databases">
        <title>Flavobacterium sp. GS03.</title>
        <authorList>
            <person name="Kim H."/>
        </authorList>
    </citation>
    <scope>NUCLEOTIDE SEQUENCE [LARGE SCALE GENOMIC DNA]</scope>
    <source>
        <strain evidence="2 3">GS03</strain>
    </source>
</reference>
<dbReference type="KEGG" id="fsn:GS03_01326"/>
<dbReference type="Pfam" id="PF13640">
    <property type="entry name" value="2OG-FeII_Oxy_3"/>
    <property type="match status" value="1"/>
</dbReference>
<sequence>MNRIELATLIFDRLVSEKERLKTEFRNSDSNIGFFFLDDLLPNDIALQIHAVFPKPEQMVLKKSLREDKYVAAQMNLYDPLLEEIIYAFQDERVVKVVGEICDIQNPIPDEHLYAGGISMMGKKQFLNPHLDNSHDKDRNLWRVLNLLYYVTPNWEESNGGNLELWPNGLKQKQITVHSKFNRLAVMETHNDALHSVSPVVFDGYRRCVSNYYFAVSPLQDSDRFHVTSFRGRPENKFSDLVLQLDTFLRMTVRKIFKKGIKENPHVYKKDKP</sequence>
<dbReference type="AlphaFoldDB" id="A0A4P7PSD3"/>
<dbReference type="Proteomes" id="UP000296862">
    <property type="component" value="Chromosome"/>
</dbReference>
<evidence type="ECO:0000313" key="3">
    <source>
        <dbReference type="Proteomes" id="UP000296862"/>
    </source>
</evidence>
<dbReference type="Gene3D" id="2.60.120.620">
    <property type="entry name" value="q2cbj1_9rhob like domain"/>
    <property type="match status" value="1"/>
</dbReference>
<protein>
    <recommendedName>
        <fullName evidence="1">Prolyl 4-hydroxylase alpha subunit Fe(2+) 2OG dioxygenase domain-containing protein</fullName>
    </recommendedName>
</protein>
<name>A0A4P7PSD3_9FLAO</name>
<dbReference type="EMBL" id="CP038810">
    <property type="protein sequence ID" value="QBZ97828.1"/>
    <property type="molecule type" value="Genomic_DNA"/>
</dbReference>
<accession>A0A4P7PSD3</accession>
<keyword evidence="3" id="KW-1185">Reference proteome</keyword>
<proteinExistence type="predicted"/>
<gene>
    <name evidence="2" type="ORF">GS03_01326</name>
</gene>
<organism evidence="2 3">
    <name type="scientific">Flavobacterium sangjuense</name>
    <dbReference type="NCBI Taxonomy" id="2518177"/>
    <lineage>
        <taxon>Bacteria</taxon>
        <taxon>Pseudomonadati</taxon>
        <taxon>Bacteroidota</taxon>
        <taxon>Flavobacteriia</taxon>
        <taxon>Flavobacteriales</taxon>
        <taxon>Flavobacteriaceae</taxon>
        <taxon>Flavobacterium</taxon>
    </lineage>
</organism>
<dbReference type="RefSeq" id="WP_136151764.1">
    <property type="nucleotide sequence ID" value="NZ_CP038810.1"/>
</dbReference>
<dbReference type="OrthoDB" id="9783171at2"/>
<evidence type="ECO:0000313" key="2">
    <source>
        <dbReference type="EMBL" id="QBZ97828.1"/>
    </source>
</evidence>
<dbReference type="InterPro" id="IPR044862">
    <property type="entry name" value="Pro_4_hyd_alph_FE2OG_OXY"/>
</dbReference>
<feature type="domain" description="Prolyl 4-hydroxylase alpha subunit Fe(2+) 2OG dioxygenase" evidence="1">
    <location>
        <begin position="118"/>
        <end position="213"/>
    </location>
</feature>